<sequence>MDALCGSGELGSKFWDSNLSVHTDNPDLTPCFQNSLLAWIPCIYLWVALPCYLFYLRHHHHGYIILSRLSRLKTVLGVLLWCVSWADLFYSFHGLVHGWAPAPIFFVTPLVVGVTMLLATLLIQYERLQGVQSSGVLIIFWFLCVVCAIIPFRSRILSAKAEGSISDPFRFTTFYIHFALVLSALILSCFREKPPFFSPKKVETNPCPEVSAGFLSRLSFWWFTKMAILGYRRPLEEQDLWSLNEEDKSQRVVQRLLEAWRKQQKQAARCRAAAASGKRVSREDEVLLGARPRPRGPSFLWALLATFGPSFLISVCFRLIQDLLSFINPQLLSVLIRFISNPSAPSWWGFLVAGLMFVCSVMQTLAVHQYYHCIFVLGLRFRTGIVGVIYRKALVITNSVKRASTVGEIVNLMSVDAQRFMDLVPFLNLVWSTPLQIILAVYFLWQNLGPSALAGVAVMVLLIPLNGAVAVKMRAFQVKQMKLKDSRIKLMSEILGGIKVLKLYAWESSFLEQVEDIRQGELQLLRKAAYLHALSTFLWVCTPFLVRLSSGAGLLPATGPARGSGCPGVAGAQQTPPR</sequence>
<dbReference type="FunFam" id="1.20.1560.10:FF:000020">
    <property type="entry name" value="ABC metal ion transporter"/>
    <property type="match status" value="1"/>
</dbReference>
<evidence type="ECO:0000256" key="1">
    <source>
        <dbReference type="ARBA" id="ARBA00004128"/>
    </source>
</evidence>
<dbReference type="PANTHER" id="PTHR24223:SF405">
    <property type="entry name" value="ATP-BINDING CASSETTE SUB-FAMILY C MEMBER 3"/>
    <property type="match status" value="1"/>
</dbReference>
<comment type="similarity">
    <text evidence="2">Belongs to the ABC transporter superfamily. ABCC family. Conjugate transporter (TC 3.A.1.208) subfamily.</text>
</comment>
<keyword evidence="3" id="KW-0813">Transport</keyword>
<feature type="transmembrane region" description="Helical" evidence="10">
    <location>
        <begin position="135"/>
        <end position="152"/>
    </location>
</feature>
<dbReference type="CDD" id="cd18595">
    <property type="entry name" value="ABC_6TM_MRP1_2_3_6_D1_like"/>
    <property type="match status" value="1"/>
</dbReference>
<feature type="transmembrane region" description="Helical" evidence="10">
    <location>
        <begin position="299"/>
        <end position="320"/>
    </location>
</feature>
<keyword evidence="9 10" id="KW-0472">Membrane</keyword>
<dbReference type="GO" id="GO:0000323">
    <property type="term" value="C:lytic vacuole"/>
    <property type="evidence" value="ECO:0007669"/>
    <property type="project" value="UniProtKB-ARBA"/>
</dbReference>
<feature type="transmembrane region" description="Helical" evidence="10">
    <location>
        <begin position="36"/>
        <end position="55"/>
    </location>
</feature>
<feature type="non-terminal residue" evidence="12">
    <location>
        <position position="578"/>
    </location>
</feature>
<gene>
    <name evidence="12" type="ORF">WCI35_027034</name>
</gene>
<evidence type="ECO:0000256" key="4">
    <source>
        <dbReference type="ARBA" id="ARBA00022554"/>
    </source>
</evidence>
<keyword evidence="6" id="KW-0547">Nucleotide-binding</keyword>
<evidence type="ECO:0000259" key="11">
    <source>
        <dbReference type="PROSITE" id="PS50929"/>
    </source>
</evidence>
<organism evidence="12 13">
    <name type="scientific">Daubentonia madagascariensis</name>
    <name type="common">Aye-aye</name>
    <name type="synonym">Sciurus madagascariensis</name>
    <dbReference type="NCBI Taxonomy" id="31869"/>
    <lineage>
        <taxon>Eukaryota</taxon>
        <taxon>Metazoa</taxon>
        <taxon>Chordata</taxon>
        <taxon>Craniata</taxon>
        <taxon>Vertebrata</taxon>
        <taxon>Euteleostomi</taxon>
        <taxon>Mammalia</taxon>
        <taxon>Eutheria</taxon>
        <taxon>Euarchontoglires</taxon>
        <taxon>Primates</taxon>
        <taxon>Strepsirrhini</taxon>
        <taxon>Chiromyiformes</taxon>
        <taxon>Daubentoniidae</taxon>
        <taxon>Daubentonia</taxon>
    </lineage>
</organism>
<evidence type="ECO:0000256" key="8">
    <source>
        <dbReference type="ARBA" id="ARBA00022989"/>
    </source>
</evidence>
<dbReference type="GO" id="GO:0005774">
    <property type="term" value="C:vacuolar membrane"/>
    <property type="evidence" value="ECO:0007669"/>
    <property type="project" value="UniProtKB-SubCell"/>
</dbReference>
<keyword evidence="13" id="KW-1185">Reference proteome</keyword>
<dbReference type="Pfam" id="PF24357">
    <property type="entry name" value="TMD0_ABC"/>
    <property type="match status" value="1"/>
</dbReference>
<evidence type="ECO:0000256" key="7">
    <source>
        <dbReference type="ARBA" id="ARBA00022840"/>
    </source>
</evidence>
<dbReference type="InterPro" id="IPR056227">
    <property type="entry name" value="TMD0_ABC"/>
</dbReference>
<comment type="caution">
    <text evidence="12">The sequence shown here is derived from an EMBL/GenBank/DDBJ whole genome shotgun (WGS) entry which is preliminary data.</text>
</comment>
<dbReference type="AlphaFoldDB" id="A0ABD2DEW8"/>
<feature type="transmembrane region" description="Helical" evidence="10">
    <location>
        <begin position="347"/>
        <end position="367"/>
    </location>
</feature>
<keyword evidence="8 10" id="KW-1133">Transmembrane helix</keyword>
<dbReference type="PROSITE" id="PS50929">
    <property type="entry name" value="ABC_TM1F"/>
    <property type="match status" value="1"/>
</dbReference>
<protein>
    <submittedName>
        <fullName evidence="12">ATP-binding cassette sub-family C member 3 isoform 2</fullName>
    </submittedName>
</protein>
<dbReference type="GO" id="GO:0005524">
    <property type="term" value="F:ATP binding"/>
    <property type="evidence" value="ECO:0007669"/>
    <property type="project" value="UniProtKB-KW"/>
</dbReference>
<keyword evidence="7 12" id="KW-0067">ATP-binding</keyword>
<feature type="transmembrane region" description="Helical" evidence="10">
    <location>
        <begin position="172"/>
        <end position="190"/>
    </location>
</feature>
<accession>A0ABD2DEW8</accession>
<dbReference type="EMBL" id="JBFSEQ010000011">
    <property type="protein sequence ID" value="KAL2765252.1"/>
    <property type="molecule type" value="Genomic_DNA"/>
</dbReference>
<dbReference type="PANTHER" id="PTHR24223">
    <property type="entry name" value="ATP-BINDING CASSETTE SUB-FAMILY C"/>
    <property type="match status" value="1"/>
</dbReference>
<proteinExistence type="inferred from homology"/>
<feature type="transmembrane region" description="Helical" evidence="10">
    <location>
        <begin position="104"/>
        <end position="123"/>
    </location>
</feature>
<evidence type="ECO:0000313" key="13">
    <source>
        <dbReference type="Proteomes" id="UP001610411"/>
    </source>
</evidence>
<evidence type="ECO:0000256" key="2">
    <source>
        <dbReference type="ARBA" id="ARBA00009726"/>
    </source>
</evidence>
<dbReference type="SUPFAM" id="SSF90123">
    <property type="entry name" value="ABC transporter transmembrane region"/>
    <property type="match status" value="1"/>
</dbReference>
<keyword evidence="5 10" id="KW-0812">Transmembrane</keyword>
<dbReference type="InterPro" id="IPR050173">
    <property type="entry name" value="ABC_transporter_C-like"/>
</dbReference>
<comment type="subcellular location">
    <subcellularLocation>
        <location evidence="1">Vacuole membrane</location>
        <topology evidence="1">Multi-pass membrane protein</topology>
    </subcellularLocation>
</comment>
<dbReference type="InterPro" id="IPR036640">
    <property type="entry name" value="ABC1_TM_sf"/>
</dbReference>
<dbReference type="GO" id="GO:0022857">
    <property type="term" value="F:transmembrane transporter activity"/>
    <property type="evidence" value="ECO:0007669"/>
    <property type="project" value="UniProtKB-ARBA"/>
</dbReference>
<feature type="transmembrane region" description="Helical" evidence="10">
    <location>
        <begin position="75"/>
        <end position="92"/>
    </location>
</feature>
<name>A0ABD2DEW8_DAUMA</name>
<keyword evidence="4" id="KW-0926">Vacuole</keyword>
<feature type="transmembrane region" description="Helical" evidence="10">
    <location>
        <begin position="451"/>
        <end position="471"/>
    </location>
</feature>
<dbReference type="InterPro" id="IPR011527">
    <property type="entry name" value="ABC1_TM_dom"/>
</dbReference>
<feature type="transmembrane region" description="Helical" evidence="10">
    <location>
        <begin position="423"/>
        <end position="445"/>
    </location>
</feature>
<evidence type="ECO:0000256" key="5">
    <source>
        <dbReference type="ARBA" id="ARBA00022692"/>
    </source>
</evidence>
<evidence type="ECO:0000256" key="9">
    <source>
        <dbReference type="ARBA" id="ARBA00023136"/>
    </source>
</evidence>
<dbReference type="Gene3D" id="1.20.1560.10">
    <property type="entry name" value="ABC transporter type 1, transmembrane domain"/>
    <property type="match status" value="1"/>
</dbReference>
<evidence type="ECO:0000256" key="3">
    <source>
        <dbReference type="ARBA" id="ARBA00022448"/>
    </source>
</evidence>
<evidence type="ECO:0000256" key="10">
    <source>
        <dbReference type="SAM" id="Phobius"/>
    </source>
</evidence>
<evidence type="ECO:0000313" key="12">
    <source>
        <dbReference type="EMBL" id="KAL2765252.1"/>
    </source>
</evidence>
<feature type="domain" description="ABC transmembrane type-1" evidence="11">
    <location>
        <begin position="312"/>
        <end position="546"/>
    </location>
</feature>
<dbReference type="Proteomes" id="UP001610411">
    <property type="component" value="Unassembled WGS sequence"/>
</dbReference>
<evidence type="ECO:0000256" key="6">
    <source>
        <dbReference type="ARBA" id="ARBA00022741"/>
    </source>
</evidence>
<dbReference type="Pfam" id="PF00664">
    <property type="entry name" value="ABC_membrane"/>
    <property type="match status" value="1"/>
</dbReference>
<reference evidence="12 13" key="1">
    <citation type="journal article" date="2024" name="G3 (Bethesda)">
        <title>A hybrid genome assembly of the endangered aye-aye (Daubentonia madagascariensis).</title>
        <authorList>
            <person name="Versoza C.J."/>
            <person name="Pfeifer S.P."/>
        </authorList>
    </citation>
    <scope>NUCLEOTIDE SEQUENCE [LARGE SCALE GENOMIC DNA]</scope>
    <source>
        <strain evidence="12">6821</strain>
    </source>
</reference>